<dbReference type="Gene3D" id="1.10.3730.20">
    <property type="match status" value="1"/>
</dbReference>
<dbReference type="InterPro" id="IPR000620">
    <property type="entry name" value="EamA_dom"/>
</dbReference>
<dbReference type="EMBL" id="JAOWLA010000002">
    <property type="protein sequence ID" value="MCV2863552.1"/>
    <property type="molecule type" value="Genomic_DNA"/>
</dbReference>
<name>A0ABT2YXF0_9RHOB</name>
<dbReference type="SUPFAM" id="SSF103481">
    <property type="entry name" value="Multidrug resistance efflux transporter EmrE"/>
    <property type="match status" value="2"/>
</dbReference>
<dbReference type="InterPro" id="IPR037185">
    <property type="entry name" value="EmrE-like"/>
</dbReference>
<feature type="transmembrane region" description="Helical" evidence="1">
    <location>
        <begin position="154"/>
        <end position="172"/>
    </location>
</feature>
<keyword evidence="1" id="KW-0812">Transmembrane</keyword>
<feature type="domain" description="EamA" evidence="2">
    <location>
        <begin position="156"/>
        <end position="293"/>
    </location>
</feature>
<evidence type="ECO:0000256" key="1">
    <source>
        <dbReference type="SAM" id="Phobius"/>
    </source>
</evidence>
<organism evidence="3 4">
    <name type="scientific">Albidovulum sediminicola</name>
    <dbReference type="NCBI Taxonomy" id="2984331"/>
    <lineage>
        <taxon>Bacteria</taxon>
        <taxon>Pseudomonadati</taxon>
        <taxon>Pseudomonadota</taxon>
        <taxon>Alphaproteobacteria</taxon>
        <taxon>Rhodobacterales</taxon>
        <taxon>Paracoccaceae</taxon>
        <taxon>Albidovulum</taxon>
    </lineage>
</organism>
<evidence type="ECO:0000313" key="3">
    <source>
        <dbReference type="EMBL" id="MCV2863552.1"/>
    </source>
</evidence>
<evidence type="ECO:0000259" key="2">
    <source>
        <dbReference type="Pfam" id="PF00892"/>
    </source>
</evidence>
<sequence>METWVFFTLAAAAMQTLRFVLQKLLRGAGLSTGGATFARFLFAAPIACAIAAATLAATDQALPLPSARFWGFVLLGGAAQIVATFLTVALFALRNFAVGVAFTKTETVQVALFSAVVLGEPVSAFGWGAIGVGLVGVLFLSRNPEAGARFFGRPALYGILAGGLFGISAVGYRGATLELLPLGFFPRAILALAAATVAQSVAMSAWLAWREPGELGRVLARWRRTALVGLTGVLGSLGWFAAFSLQNAAYVRAVGQVEIVFTLLASAFFFRERLRLREALGIALVVGSLMLIVFALG</sequence>
<comment type="caution">
    <text evidence="3">The sequence shown here is derived from an EMBL/GenBank/DDBJ whole genome shotgun (WGS) entry which is preliminary data.</text>
</comment>
<feature type="transmembrane region" description="Helical" evidence="1">
    <location>
        <begin position="221"/>
        <end position="243"/>
    </location>
</feature>
<reference evidence="3 4" key="1">
    <citation type="submission" date="2022-10" db="EMBL/GenBank/DDBJ databases">
        <title>Defluviimonas sp. nov., isolated from ocean surface water.</title>
        <authorList>
            <person name="He W."/>
            <person name="Wang L."/>
            <person name="Zhang D.-F."/>
        </authorList>
    </citation>
    <scope>NUCLEOTIDE SEQUENCE [LARGE SCALE GENOMIC DNA]</scope>
    <source>
        <strain evidence="3 4">WL0075</strain>
    </source>
</reference>
<feature type="transmembrane region" description="Helical" evidence="1">
    <location>
        <begin position="124"/>
        <end position="142"/>
    </location>
</feature>
<gene>
    <name evidence="3" type="ORF">OE647_02240</name>
</gene>
<accession>A0ABT2YXF0</accession>
<evidence type="ECO:0000313" key="4">
    <source>
        <dbReference type="Proteomes" id="UP001652503"/>
    </source>
</evidence>
<proteinExistence type="predicted"/>
<dbReference type="RefSeq" id="WP_263720008.1">
    <property type="nucleotide sequence ID" value="NZ_JAOWLA010000002.1"/>
</dbReference>
<feature type="transmembrane region" description="Helical" evidence="1">
    <location>
        <begin position="279"/>
        <end position="296"/>
    </location>
</feature>
<feature type="transmembrane region" description="Helical" evidence="1">
    <location>
        <begin position="69"/>
        <end position="93"/>
    </location>
</feature>
<feature type="transmembrane region" description="Helical" evidence="1">
    <location>
        <begin position="37"/>
        <end position="57"/>
    </location>
</feature>
<keyword evidence="1" id="KW-0472">Membrane</keyword>
<feature type="transmembrane region" description="Helical" evidence="1">
    <location>
        <begin position="249"/>
        <end position="270"/>
    </location>
</feature>
<dbReference type="Proteomes" id="UP001652503">
    <property type="component" value="Unassembled WGS sequence"/>
</dbReference>
<feature type="transmembrane region" description="Helical" evidence="1">
    <location>
        <begin position="184"/>
        <end position="209"/>
    </location>
</feature>
<dbReference type="Pfam" id="PF00892">
    <property type="entry name" value="EamA"/>
    <property type="match status" value="2"/>
</dbReference>
<keyword evidence="1" id="KW-1133">Transmembrane helix</keyword>
<feature type="domain" description="EamA" evidence="2">
    <location>
        <begin position="3"/>
        <end position="141"/>
    </location>
</feature>
<keyword evidence="4" id="KW-1185">Reference proteome</keyword>
<protein>
    <submittedName>
        <fullName evidence="3">DMT family transporter</fullName>
    </submittedName>
</protein>